<dbReference type="InterPro" id="IPR014752">
    <property type="entry name" value="Arrestin-like_C"/>
</dbReference>
<name>A0A067TJ59_GALM3</name>
<dbReference type="Proteomes" id="UP000027222">
    <property type="component" value="Unassembled WGS sequence"/>
</dbReference>
<evidence type="ECO:0000313" key="1">
    <source>
        <dbReference type="EMBL" id="KDR78973.1"/>
    </source>
</evidence>
<dbReference type="SUPFAM" id="SSF81296">
    <property type="entry name" value="E set domains"/>
    <property type="match status" value="1"/>
</dbReference>
<sequence>MFVKSRATSATSLPIFFEGDTISGRVEVDLDKAESSKGVSISILAGTTFVGQEEDVFLKKEESLWTGSKLNGKYSWPFTFKLPKDVLLKEDTRSETFPLPPHFTERASPAYIDYRLVVTVKRGFLKVNQTLVTSFGYYPLTLPDQPSPLRRMAYSERSPLIGPEGDQAGWKVLSPIKIKGTLFNTKEVEVNCTLAIATPLSYAVGSPIPLSITFTAEDTHALDVLAKPTAIQLHLRRSMATGTEATDDDGARRTDNHFLEDCGTAYFWPSQDGAQETNKRVLEGELELPKALKPSFKFPKFTIRVCGFYALKSRQFTNEIPCDHSIHLIF</sequence>
<gene>
    <name evidence="1" type="ORF">GALMADRAFT_64064</name>
</gene>
<dbReference type="HOGENOM" id="CLU_025691_0_0_1"/>
<dbReference type="AlphaFoldDB" id="A0A067TJ59"/>
<proteinExistence type="predicted"/>
<organism evidence="1 2">
    <name type="scientific">Galerina marginata (strain CBS 339.88)</name>
    <dbReference type="NCBI Taxonomy" id="685588"/>
    <lineage>
        <taxon>Eukaryota</taxon>
        <taxon>Fungi</taxon>
        <taxon>Dikarya</taxon>
        <taxon>Basidiomycota</taxon>
        <taxon>Agaricomycotina</taxon>
        <taxon>Agaricomycetes</taxon>
        <taxon>Agaricomycetidae</taxon>
        <taxon>Agaricales</taxon>
        <taxon>Agaricineae</taxon>
        <taxon>Strophariaceae</taxon>
        <taxon>Galerina</taxon>
    </lineage>
</organism>
<reference evidence="2" key="1">
    <citation type="journal article" date="2014" name="Proc. Natl. Acad. Sci. U.S.A.">
        <title>Extensive sampling of basidiomycete genomes demonstrates inadequacy of the white-rot/brown-rot paradigm for wood decay fungi.</title>
        <authorList>
            <person name="Riley R."/>
            <person name="Salamov A.A."/>
            <person name="Brown D.W."/>
            <person name="Nagy L.G."/>
            <person name="Floudas D."/>
            <person name="Held B.W."/>
            <person name="Levasseur A."/>
            <person name="Lombard V."/>
            <person name="Morin E."/>
            <person name="Otillar R."/>
            <person name="Lindquist E.A."/>
            <person name="Sun H."/>
            <person name="LaButti K.M."/>
            <person name="Schmutz J."/>
            <person name="Jabbour D."/>
            <person name="Luo H."/>
            <person name="Baker S.E."/>
            <person name="Pisabarro A.G."/>
            <person name="Walton J.D."/>
            <person name="Blanchette R.A."/>
            <person name="Henrissat B."/>
            <person name="Martin F."/>
            <person name="Cullen D."/>
            <person name="Hibbett D.S."/>
            <person name="Grigoriev I.V."/>
        </authorList>
    </citation>
    <scope>NUCLEOTIDE SEQUENCE [LARGE SCALE GENOMIC DNA]</scope>
    <source>
        <strain evidence="2">CBS 339.88</strain>
    </source>
</reference>
<accession>A0A067TJ59</accession>
<dbReference type="InterPro" id="IPR014756">
    <property type="entry name" value="Ig_E-set"/>
</dbReference>
<dbReference type="EMBL" id="KL142374">
    <property type="protein sequence ID" value="KDR78973.1"/>
    <property type="molecule type" value="Genomic_DNA"/>
</dbReference>
<dbReference type="OrthoDB" id="2333384at2759"/>
<keyword evidence="2" id="KW-1185">Reference proteome</keyword>
<evidence type="ECO:0000313" key="2">
    <source>
        <dbReference type="Proteomes" id="UP000027222"/>
    </source>
</evidence>
<dbReference type="STRING" id="685588.A0A067TJ59"/>
<dbReference type="Gene3D" id="2.60.40.640">
    <property type="match status" value="1"/>
</dbReference>
<evidence type="ECO:0008006" key="3">
    <source>
        <dbReference type="Google" id="ProtNLM"/>
    </source>
</evidence>
<protein>
    <recommendedName>
        <fullName evidence="3">Arrestin-like N-terminal domain-containing protein</fullName>
    </recommendedName>
</protein>